<evidence type="ECO:0000256" key="5">
    <source>
        <dbReference type="ARBA" id="ARBA00022725"/>
    </source>
</evidence>
<keyword evidence="6" id="KW-0732">Signal</keyword>
<dbReference type="SUPFAM" id="SSF47565">
    <property type="entry name" value="Insect pheromone/odorant-binding proteins"/>
    <property type="match status" value="1"/>
</dbReference>
<comment type="subcellular location">
    <subcellularLocation>
        <location evidence="2">Secreted</location>
    </subcellularLocation>
</comment>
<dbReference type="InterPro" id="IPR036728">
    <property type="entry name" value="PBP_GOBP_sf"/>
</dbReference>
<feature type="compositionally biased region" description="Polar residues" evidence="8">
    <location>
        <begin position="13"/>
        <end position="28"/>
    </location>
</feature>
<evidence type="ECO:0000256" key="6">
    <source>
        <dbReference type="ARBA" id="ARBA00022729"/>
    </source>
</evidence>
<accession>A0A182JN67</accession>
<evidence type="ECO:0000256" key="3">
    <source>
        <dbReference type="ARBA" id="ARBA00008098"/>
    </source>
</evidence>
<feature type="compositionally biased region" description="Polar residues" evidence="8">
    <location>
        <begin position="35"/>
        <end position="53"/>
    </location>
</feature>
<protein>
    <recommendedName>
        <fullName evidence="11">Odorant-binding protein 9</fullName>
    </recommendedName>
</protein>
<dbReference type="PANTHER" id="PTHR11857:SF46">
    <property type="entry name" value="GENERAL ODORANT-BINDING PROTEIN 99A-RELATED"/>
    <property type="match status" value="1"/>
</dbReference>
<dbReference type="FunFam" id="1.10.238.20:FF:000005">
    <property type="entry name" value="Odorant-binding protein 99a"/>
    <property type="match status" value="1"/>
</dbReference>
<keyword evidence="7" id="KW-1015">Disulfide bond</keyword>
<dbReference type="InterPro" id="IPR006170">
    <property type="entry name" value="PBP/GOBP"/>
</dbReference>
<evidence type="ECO:0000256" key="2">
    <source>
        <dbReference type="ARBA" id="ARBA00004613"/>
    </source>
</evidence>
<keyword evidence="9" id="KW-1133">Transmembrane helix</keyword>
<evidence type="ECO:0000313" key="10">
    <source>
        <dbReference type="EnsemblMetazoa" id="AATE021192-PA.1"/>
    </source>
</evidence>
<dbReference type="CDD" id="cd23992">
    <property type="entry name" value="PBP_GOBP"/>
    <property type="match status" value="1"/>
</dbReference>
<feature type="region of interest" description="Disordered" evidence="8">
    <location>
        <begin position="1"/>
        <end position="54"/>
    </location>
</feature>
<proteinExistence type="inferred from homology"/>
<dbReference type="GO" id="GO:0007608">
    <property type="term" value="P:sensory perception of smell"/>
    <property type="evidence" value="ECO:0007669"/>
    <property type="project" value="UniProtKB-KW"/>
</dbReference>
<feature type="transmembrane region" description="Helical" evidence="9">
    <location>
        <begin position="61"/>
        <end position="81"/>
    </location>
</feature>
<evidence type="ECO:0000256" key="7">
    <source>
        <dbReference type="ARBA" id="ARBA00023157"/>
    </source>
</evidence>
<keyword evidence="5" id="KW-0552">Olfaction</keyword>
<comment type="similarity">
    <text evidence="3">Belongs to the PBP/GOBP family.</text>
</comment>
<keyword evidence="9" id="KW-0812">Transmembrane</keyword>
<dbReference type="VEuPathDB" id="VectorBase:AATE021192"/>
<dbReference type="STRING" id="41427.A0A182JN67"/>
<name>A0A182JN67_ANOAO</name>
<comment type="function">
    <text evidence="1">Present in the aqueous fluid surrounding olfactory sensory dendrites and are thought to aid in the capture and transport of hydrophobic odorants into and through this fluid.</text>
</comment>
<evidence type="ECO:0000256" key="9">
    <source>
        <dbReference type="SAM" id="Phobius"/>
    </source>
</evidence>
<dbReference type="EnsemblMetazoa" id="AATE021192-RA">
    <property type="protein sequence ID" value="AATE021192-PA.1"/>
    <property type="gene ID" value="AATE021192"/>
</dbReference>
<dbReference type="GO" id="GO:0005615">
    <property type="term" value="C:extracellular space"/>
    <property type="evidence" value="ECO:0007669"/>
    <property type="project" value="TreeGrafter"/>
</dbReference>
<evidence type="ECO:0000256" key="4">
    <source>
        <dbReference type="ARBA" id="ARBA00022525"/>
    </source>
</evidence>
<dbReference type="AlphaFoldDB" id="A0A182JN67"/>
<dbReference type="SMR" id="A0A182JN67"/>
<dbReference type="PANTHER" id="PTHR11857">
    <property type="entry name" value="ODORANT BINDING PROTEIN-RELATED"/>
    <property type="match status" value="1"/>
</dbReference>
<evidence type="ECO:0000256" key="8">
    <source>
        <dbReference type="SAM" id="MobiDB-lite"/>
    </source>
</evidence>
<keyword evidence="5" id="KW-0716">Sensory transduction</keyword>
<dbReference type="Gene3D" id="1.10.238.20">
    <property type="entry name" value="Pheromone/general odorant binding protein domain"/>
    <property type="match status" value="1"/>
</dbReference>
<dbReference type="GO" id="GO:0005549">
    <property type="term" value="F:odorant binding"/>
    <property type="evidence" value="ECO:0007669"/>
    <property type="project" value="InterPro"/>
</dbReference>
<sequence length="199" mass="22336">MFAFPAQKDTTHHNNATPSRQRDASQSICPRGNRRNQISGTQSEEHNANNASDSGEHLTKMMKFVVAMLALAAVVSAEFVVQTREDLLKYRAECVKSLGVSDELVEKYKSWDFPEDDTTQCYIKCIFNKMQLFDDTTGPVVDNLVVQLAHGRDAEEVRAEILKCVGSNTDGNVCHWAFRGFQCFQKNNLSLIKASVKKD</sequence>
<reference evidence="10" key="1">
    <citation type="submission" date="2022-08" db="UniProtKB">
        <authorList>
            <consortium name="EnsemblMetazoa"/>
        </authorList>
    </citation>
    <scope>IDENTIFICATION</scope>
    <source>
        <strain evidence="10">EBRO</strain>
    </source>
</reference>
<keyword evidence="4" id="KW-0964">Secreted</keyword>
<dbReference type="SMART" id="SM00708">
    <property type="entry name" value="PhBP"/>
    <property type="match status" value="1"/>
</dbReference>
<evidence type="ECO:0008006" key="11">
    <source>
        <dbReference type="Google" id="ProtNLM"/>
    </source>
</evidence>
<organism evidence="10">
    <name type="scientific">Anopheles atroparvus</name>
    <name type="common">European mosquito</name>
    <dbReference type="NCBI Taxonomy" id="41427"/>
    <lineage>
        <taxon>Eukaryota</taxon>
        <taxon>Metazoa</taxon>
        <taxon>Ecdysozoa</taxon>
        <taxon>Arthropoda</taxon>
        <taxon>Hexapoda</taxon>
        <taxon>Insecta</taxon>
        <taxon>Pterygota</taxon>
        <taxon>Neoptera</taxon>
        <taxon>Endopterygota</taxon>
        <taxon>Diptera</taxon>
        <taxon>Nematocera</taxon>
        <taxon>Culicoidea</taxon>
        <taxon>Culicidae</taxon>
        <taxon>Anophelinae</taxon>
        <taxon>Anopheles</taxon>
    </lineage>
</organism>
<evidence type="ECO:0000256" key="1">
    <source>
        <dbReference type="ARBA" id="ARBA00002735"/>
    </source>
</evidence>
<keyword evidence="9" id="KW-0472">Membrane</keyword>
<dbReference type="Pfam" id="PF01395">
    <property type="entry name" value="PBP_GOBP"/>
    <property type="match status" value="1"/>
</dbReference>